<proteinExistence type="inferred from homology"/>
<dbReference type="GO" id="GO:0008777">
    <property type="term" value="F:acetylornithine deacetylase activity"/>
    <property type="evidence" value="ECO:0007669"/>
    <property type="project" value="UniProtKB-EC"/>
</dbReference>
<keyword evidence="12" id="KW-1185">Reference proteome</keyword>
<dbReference type="PROSITE" id="PS00759">
    <property type="entry name" value="ARGE_DAPE_CPG2_2"/>
    <property type="match status" value="1"/>
</dbReference>
<dbReference type="NCBIfam" id="TIGR01892">
    <property type="entry name" value="AcOrn-deacetyl"/>
    <property type="match status" value="1"/>
</dbReference>
<evidence type="ECO:0000313" key="11">
    <source>
        <dbReference type="EMBL" id="RVU21189.1"/>
    </source>
</evidence>
<dbReference type="OrthoDB" id="9809784at2"/>
<keyword evidence="7 11" id="KW-0378">Hydrolase</keyword>
<feature type="domain" description="Peptidase M20 dimerisation" evidence="10">
    <location>
        <begin position="175"/>
        <end position="286"/>
    </location>
</feature>
<evidence type="ECO:0000256" key="6">
    <source>
        <dbReference type="ARBA" id="ARBA00022723"/>
    </source>
</evidence>
<keyword evidence="4" id="KW-0055">Arginine biosynthesis</keyword>
<evidence type="ECO:0000313" key="12">
    <source>
        <dbReference type="Proteomes" id="UP000286997"/>
    </source>
</evidence>
<dbReference type="CDD" id="cd03894">
    <property type="entry name" value="M20_ArgE"/>
    <property type="match status" value="1"/>
</dbReference>
<protein>
    <submittedName>
        <fullName evidence="11">Acetylornithine deacetylase</fullName>
        <ecNumber evidence="11">3.5.1.16</ecNumber>
    </submittedName>
</protein>
<reference evidence="11 12" key="1">
    <citation type="submission" date="2019-01" db="EMBL/GenBank/DDBJ databases">
        <authorList>
            <person name="Chen W.-M."/>
        </authorList>
    </citation>
    <scope>NUCLEOTIDE SEQUENCE [LARGE SCALE GENOMIC DNA]</scope>
    <source>
        <strain evidence="11 12">TER-1</strain>
    </source>
</reference>
<accession>A0A3S2VU63</accession>
<evidence type="ECO:0000256" key="5">
    <source>
        <dbReference type="ARBA" id="ARBA00022605"/>
    </source>
</evidence>
<dbReference type="InterPro" id="IPR050072">
    <property type="entry name" value="Peptidase_M20A"/>
</dbReference>
<dbReference type="NCBIfam" id="NF005710">
    <property type="entry name" value="PRK07522.1"/>
    <property type="match status" value="1"/>
</dbReference>
<dbReference type="Proteomes" id="UP000286997">
    <property type="component" value="Unassembled WGS sequence"/>
</dbReference>
<name>A0A3S2VU63_9HYPH</name>
<dbReference type="Pfam" id="PF01546">
    <property type="entry name" value="Peptidase_M20"/>
    <property type="match status" value="1"/>
</dbReference>
<dbReference type="AlphaFoldDB" id="A0A3S2VU63"/>
<dbReference type="SUPFAM" id="SSF55031">
    <property type="entry name" value="Bacterial exopeptidase dimerisation domain"/>
    <property type="match status" value="1"/>
</dbReference>
<comment type="caution">
    <text evidence="11">The sequence shown here is derived from an EMBL/GenBank/DDBJ whole genome shotgun (WGS) entry which is preliminary data.</text>
</comment>
<dbReference type="SUPFAM" id="SSF53187">
    <property type="entry name" value="Zn-dependent exopeptidases"/>
    <property type="match status" value="1"/>
</dbReference>
<keyword evidence="3" id="KW-0963">Cytoplasm</keyword>
<dbReference type="Gene3D" id="3.30.70.360">
    <property type="match status" value="1"/>
</dbReference>
<dbReference type="InterPro" id="IPR010169">
    <property type="entry name" value="AcOrn-deacetyl"/>
</dbReference>
<dbReference type="InterPro" id="IPR036264">
    <property type="entry name" value="Bact_exopeptidase_dim_dom"/>
</dbReference>
<dbReference type="InterPro" id="IPR011650">
    <property type="entry name" value="Peptidase_M20_dimer"/>
</dbReference>
<dbReference type="InterPro" id="IPR001261">
    <property type="entry name" value="ArgE/DapE_CS"/>
</dbReference>
<comment type="cofactor">
    <cofactor evidence="1">
        <name>Zn(2+)</name>
        <dbReference type="ChEBI" id="CHEBI:29105"/>
    </cofactor>
</comment>
<keyword evidence="9" id="KW-0170">Cobalt</keyword>
<evidence type="ECO:0000256" key="8">
    <source>
        <dbReference type="ARBA" id="ARBA00022833"/>
    </source>
</evidence>
<dbReference type="Gene3D" id="3.40.630.10">
    <property type="entry name" value="Zn peptidases"/>
    <property type="match status" value="1"/>
</dbReference>
<dbReference type="PANTHER" id="PTHR43808:SF31">
    <property type="entry name" value="N-ACETYL-L-CITRULLINE DEACETYLASE"/>
    <property type="match status" value="1"/>
</dbReference>
<dbReference type="GO" id="GO:0046872">
    <property type="term" value="F:metal ion binding"/>
    <property type="evidence" value="ECO:0007669"/>
    <property type="project" value="UniProtKB-KW"/>
</dbReference>
<dbReference type="PANTHER" id="PTHR43808">
    <property type="entry name" value="ACETYLORNITHINE DEACETYLASE"/>
    <property type="match status" value="1"/>
</dbReference>
<evidence type="ECO:0000256" key="9">
    <source>
        <dbReference type="ARBA" id="ARBA00023285"/>
    </source>
</evidence>
<evidence type="ECO:0000256" key="4">
    <source>
        <dbReference type="ARBA" id="ARBA00022571"/>
    </source>
</evidence>
<comment type="similarity">
    <text evidence="2">Belongs to the peptidase M20A family. ArgE subfamily.</text>
</comment>
<dbReference type="RefSeq" id="WP_127727409.1">
    <property type="nucleotide sequence ID" value="NZ_SACP01000002.1"/>
</dbReference>
<keyword evidence="6" id="KW-0479">Metal-binding</keyword>
<organism evidence="11 12">
    <name type="scientific">Methylobacterium oryzihabitans</name>
    <dbReference type="NCBI Taxonomy" id="2499852"/>
    <lineage>
        <taxon>Bacteria</taxon>
        <taxon>Pseudomonadati</taxon>
        <taxon>Pseudomonadota</taxon>
        <taxon>Alphaproteobacteria</taxon>
        <taxon>Hyphomicrobiales</taxon>
        <taxon>Methylobacteriaceae</taxon>
        <taxon>Methylobacterium</taxon>
    </lineage>
</organism>
<evidence type="ECO:0000256" key="1">
    <source>
        <dbReference type="ARBA" id="ARBA00001947"/>
    </source>
</evidence>
<dbReference type="EMBL" id="SACP01000002">
    <property type="protein sequence ID" value="RVU21189.1"/>
    <property type="molecule type" value="Genomic_DNA"/>
</dbReference>
<dbReference type="Pfam" id="PF07687">
    <property type="entry name" value="M20_dimer"/>
    <property type="match status" value="1"/>
</dbReference>
<dbReference type="InterPro" id="IPR002933">
    <property type="entry name" value="Peptidase_M20"/>
</dbReference>
<keyword evidence="5" id="KW-0028">Amino-acid biosynthesis</keyword>
<gene>
    <name evidence="11" type="primary">argE</name>
    <name evidence="11" type="ORF">EOE48_03585</name>
</gene>
<evidence type="ECO:0000256" key="3">
    <source>
        <dbReference type="ARBA" id="ARBA00022490"/>
    </source>
</evidence>
<evidence type="ECO:0000256" key="2">
    <source>
        <dbReference type="ARBA" id="ARBA00005691"/>
    </source>
</evidence>
<dbReference type="EC" id="3.5.1.16" evidence="11"/>
<evidence type="ECO:0000259" key="10">
    <source>
        <dbReference type="Pfam" id="PF07687"/>
    </source>
</evidence>
<keyword evidence="8" id="KW-0862">Zinc</keyword>
<sequence>MTAPVRLGPVDLLATLVGFRTISACSNLDLVAFVEEHARACGAAVERVTDATGEKAALWITIGPADRPGYVLSGHSDVVPVAGQDWTHDPFRLTAVEGRLYGRGTSDMKGFLAVCLALLPEMAAASLTRPIHLAVSYDEEVGCLGVRPLIARMRERGVQPLGCFVGEPTGMEVVIGHKGKHAARVTFRGLACHSSLAPRGVNAVEYAARFIDHVRRTAEGIARDGARDELYDVPHTTGLSAIVQGGSALNIVPDRCSVDFEFRAIAADDPKALAEAAIAFARDALAPEMARVDPACGVETVPLLDYPGLDVAPDQPIVTLAKRLAGRNSHAKVSYGTEAGLFQSLGDVPSVVIGPGRIDRAHKADEYVEIAELESCTAFVRRLIAESCA</sequence>
<evidence type="ECO:0000256" key="7">
    <source>
        <dbReference type="ARBA" id="ARBA00022801"/>
    </source>
</evidence>
<dbReference type="GO" id="GO:0006526">
    <property type="term" value="P:L-arginine biosynthetic process"/>
    <property type="evidence" value="ECO:0007669"/>
    <property type="project" value="UniProtKB-KW"/>
</dbReference>